<gene>
    <name evidence="20" type="primary">100636118</name>
</gene>
<dbReference type="SMART" id="SM00184">
    <property type="entry name" value="RING"/>
    <property type="match status" value="1"/>
</dbReference>
<dbReference type="GO" id="GO:0008270">
    <property type="term" value="F:zinc ion binding"/>
    <property type="evidence" value="ECO:0007669"/>
    <property type="project" value="UniProtKB-KW"/>
</dbReference>
<dbReference type="FunFam" id="3.30.40.10:FF:000088">
    <property type="entry name" value="E3 ubiquitin-protein ligase synoviolin"/>
    <property type="match status" value="1"/>
</dbReference>
<evidence type="ECO:0000256" key="12">
    <source>
        <dbReference type="ARBA" id="ARBA00022833"/>
    </source>
</evidence>
<dbReference type="UniPathway" id="UPA00143"/>
<keyword evidence="9 15" id="KW-0863">Zinc-finger</keyword>
<evidence type="ECO:0000256" key="11">
    <source>
        <dbReference type="ARBA" id="ARBA00022824"/>
    </source>
</evidence>
<dbReference type="GO" id="GO:0005789">
    <property type="term" value="C:endoplasmic reticulum membrane"/>
    <property type="evidence" value="ECO:0007669"/>
    <property type="project" value="UniProtKB-SubCell"/>
</dbReference>
<feature type="region of interest" description="Disordered" evidence="16">
    <location>
        <begin position="337"/>
        <end position="410"/>
    </location>
</feature>
<dbReference type="GO" id="GO:0016567">
    <property type="term" value="P:protein ubiquitination"/>
    <property type="evidence" value="ECO:0007669"/>
    <property type="project" value="UniProtKB-UniPathway"/>
</dbReference>
<dbReference type="PROSITE" id="PS50089">
    <property type="entry name" value="ZF_RING_2"/>
    <property type="match status" value="1"/>
</dbReference>
<feature type="transmembrane region" description="Helical" evidence="17">
    <location>
        <begin position="43"/>
        <end position="64"/>
    </location>
</feature>
<feature type="compositionally biased region" description="Basic and acidic residues" evidence="16">
    <location>
        <begin position="536"/>
        <end position="555"/>
    </location>
</feature>
<dbReference type="EC" id="2.3.2.27" evidence="5"/>
<reference evidence="20" key="2">
    <citation type="submission" date="2017-05" db="UniProtKB">
        <authorList>
            <consortium name="EnsemblMetazoa"/>
        </authorList>
    </citation>
    <scope>IDENTIFICATION</scope>
</reference>
<dbReference type="Pfam" id="PF13639">
    <property type="entry name" value="zf-RING_2"/>
    <property type="match status" value="1"/>
</dbReference>
<keyword evidence="12" id="KW-0862">Zinc</keyword>
<feature type="transmembrane region" description="Helical" evidence="17">
    <location>
        <begin position="213"/>
        <end position="236"/>
    </location>
</feature>
<dbReference type="Gene3D" id="3.30.40.10">
    <property type="entry name" value="Zinc/RING finger domain, C3HC4 (zinc finger)"/>
    <property type="match status" value="1"/>
</dbReference>
<comment type="pathway">
    <text evidence="3">Protein modification; protein ubiquitination.</text>
</comment>
<dbReference type="InParanoid" id="A0A1X7UNH1"/>
<keyword evidence="8" id="KW-0479">Metal-binding</keyword>
<sequence length="605" mass="69284">MRMLMLTLATTVVTAGVIMNVYSKKKQFYPSVTYLFKSSRCMSVLYIQAFLIVWQLVKFFKFLFFGTLRAIEVEHLIERSWFAVLDTFILLAAFHEELSPTFVSLIVLVFIMKSFHCLASDRVDHMEQSPIITWKFHIRIVVLLLLLGIIDALFIKEAWQVVKLRKRSVAIVFGLEYAIMLTEAVKVFMKYVLHSIDLRSENPWENKPIYIRYFDIVLGVIELLLYAGYMVFMLLLPSIPLHIARRIYRAARDFHKNVYDVITSHQAIRNLNTLYPDVPQDELLAANNVCIICREEMTQRCKRLPCNHVFHTSCLRSWFQEQHTCPTCRLDVLRNPRPAQQQQQPHPQAPPLNNNQRPPVFIPPMYGWPPPPQQPRPQDAPPAQNIHPPPQAVPPQGPPGVAPPTAPPIFPPNVFNPNPMFGVPPPPHGFPLPPPGVFFPPPPPLINPVDDDFLQSVLRSLTDEQLKELEGMERSNVEARIVLLRNIQQLLDAAVLQMNTYTNVMTSLNIPPGPGYPQDIPVSPQDTQKPPVPEGRPLEETSPDEGRGEENKEEGGKEEEEEEEERGDVLDSEMLRQRRLQRFHSLPVTSSEKRKEEEEAPAEDN</sequence>
<keyword evidence="21" id="KW-1185">Reference proteome</keyword>
<name>A0A1X7UNH1_AMPQE</name>
<comment type="catalytic activity">
    <reaction evidence="1">
        <text>S-ubiquitinyl-[E2 ubiquitin-conjugating enzyme]-L-cysteine + [acceptor protein]-L-lysine = [E2 ubiquitin-conjugating enzyme]-L-cysteine + N(6)-ubiquitinyl-[acceptor protein]-L-lysine.</text>
        <dbReference type="EC" id="2.3.2.27"/>
    </reaction>
</comment>
<keyword evidence="7 17" id="KW-0812">Transmembrane</keyword>
<feature type="compositionally biased region" description="Basic and acidic residues" evidence="16">
    <location>
        <begin position="567"/>
        <end position="576"/>
    </location>
</feature>
<feature type="chain" id="PRO_5013231184" description="RING-type E3 ubiquitin transferase" evidence="18">
    <location>
        <begin position="16"/>
        <end position="605"/>
    </location>
</feature>
<evidence type="ECO:0000256" key="15">
    <source>
        <dbReference type="PROSITE-ProRule" id="PRU00175"/>
    </source>
</evidence>
<evidence type="ECO:0000313" key="20">
    <source>
        <dbReference type="EnsemblMetazoa" id="Aqu2.1.29540_001"/>
    </source>
</evidence>
<dbReference type="SUPFAM" id="SSF57850">
    <property type="entry name" value="RING/U-box"/>
    <property type="match status" value="1"/>
</dbReference>
<evidence type="ECO:0000256" key="10">
    <source>
        <dbReference type="ARBA" id="ARBA00022786"/>
    </source>
</evidence>
<feature type="compositionally biased region" description="Pro residues" evidence="16">
    <location>
        <begin position="387"/>
        <end position="410"/>
    </location>
</feature>
<evidence type="ECO:0000256" key="18">
    <source>
        <dbReference type="SAM" id="SignalP"/>
    </source>
</evidence>
<dbReference type="GO" id="GO:0061630">
    <property type="term" value="F:ubiquitin protein ligase activity"/>
    <property type="evidence" value="ECO:0007669"/>
    <property type="project" value="UniProtKB-EC"/>
</dbReference>
<comment type="subcellular location">
    <subcellularLocation>
        <location evidence="2">Endoplasmic reticulum membrane</location>
        <topology evidence="2">Multi-pass membrane protein</topology>
    </subcellularLocation>
</comment>
<dbReference type="PANTHER" id="PTHR22763:SF184">
    <property type="entry name" value="E3 UBIQUITIN-PROTEIN LIGASE SYNOVIOLIN"/>
    <property type="match status" value="1"/>
</dbReference>
<keyword evidence="14 17" id="KW-0472">Membrane</keyword>
<dbReference type="InterPro" id="IPR057992">
    <property type="entry name" value="TPR_SYVN1_N"/>
</dbReference>
<evidence type="ECO:0000256" key="1">
    <source>
        <dbReference type="ARBA" id="ARBA00000900"/>
    </source>
</evidence>
<evidence type="ECO:0000256" key="2">
    <source>
        <dbReference type="ARBA" id="ARBA00004477"/>
    </source>
</evidence>
<feature type="compositionally biased region" description="Acidic residues" evidence="16">
    <location>
        <begin position="556"/>
        <end position="566"/>
    </location>
</feature>
<feature type="compositionally biased region" description="Low complexity" evidence="16">
    <location>
        <begin position="337"/>
        <end position="356"/>
    </location>
</feature>
<dbReference type="eggNOG" id="KOG0802">
    <property type="taxonomic scope" value="Eukaryota"/>
</dbReference>
<accession>A0A1X7UNH1</accession>
<keyword evidence="6" id="KW-0808">Transferase</keyword>
<dbReference type="InterPro" id="IPR013083">
    <property type="entry name" value="Znf_RING/FYVE/PHD"/>
</dbReference>
<feature type="domain" description="RING-type" evidence="19">
    <location>
        <begin position="290"/>
        <end position="329"/>
    </location>
</feature>
<evidence type="ECO:0000256" key="4">
    <source>
        <dbReference type="ARBA" id="ARBA00010089"/>
    </source>
</evidence>
<comment type="similarity">
    <text evidence="4">Belongs to the HRD1 family.</text>
</comment>
<dbReference type="Proteomes" id="UP000007879">
    <property type="component" value="Unassembled WGS sequence"/>
</dbReference>
<organism evidence="20">
    <name type="scientific">Amphimedon queenslandica</name>
    <name type="common">Sponge</name>
    <dbReference type="NCBI Taxonomy" id="400682"/>
    <lineage>
        <taxon>Eukaryota</taxon>
        <taxon>Metazoa</taxon>
        <taxon>Porifera</taxon>
        <taxon>Demospongiae</taxon>
        <taxon>Heteroscleromorpha</taxon>
        <taxon>Haplosclerida</taxon>
        <taxon>Niphatidae</taxon>
        <taxon>Amphimedon</taxon>
    </lineage>
</organism>
<dbReference type="CDD" id="cd16479">
    <property type="entry name" value="RING-H2_synoviolin"/>
    <property type="match status" value="1"/>
</dbReference>
<dbReference type="InterPro" id="IPR058051">
    <property type="entry name" value="Znf_RING_synoviolin"/>
</dbReference>
<evidence type="ECO:0000256" key="13">
    <source>
        <dbReference type="ARBA" id="ARBA00022989"/>
    </source>
</evidence>
<keyword evidence="11" id="KW-0256">Endoplasmic reticulum</keyword>
<dbReference type="EnsemblMetazoa" id="Aqu2.1.29540_001">
    <property type="protein sequence ID" value="Aqu2.1.29540_001"/>
    <property type="gene ID" value="Aqu2.1.29540"/>
</dbReference>
<dbReference type="KEGG" id="aqu:100636118"/>
<dbReference type="Pfam" id="PF25563">
    <property type="entry name" value="TPR_SYVN1_N"/>
    <property type="match status" value="1"/>
</dbReference>
<dbReference type="EnsemblMetazoa" id="XM_011406108.2">
    <property type="protein sequence ID" value="XP_011404410.2"/>
    <property type="gene ID" value="LOC100636118"/>
</dbReference>
<evidence type="ECO:0000256" key="8">
    <source>
        <dbReference type="ARBA" id="ARBA00022723"/>
    </source>
</evidence>
<proteinExistence type="inferred from homology"/>
<feature type="compositionally biased region" description="Pro residues" evidence="16">
    <location>
        <begin position="360"/>
        <end position="380"/>
    </location>
</feature>
<evidence type="ECO:0000259" key="19">
    <source>
        <dbReference type="PROSITE" id="PS50089"/>
    </source>
</evidence>
<dbReference type="PANTHER" id="PTHR22763">
    <property type="entry name" value="RING ZINC FINGER PROTEIN"/>
    <property type="match status" value="1"/>
</dbReference>
<keyword evidence="13 17" id="KW-1133">Transmembrane helix</keyword>
<evidence type="ECO:0000256" key="14">
    <source>
        <dbReference type="ARBA" id="ARBA00023136"/>
    </source>
</evidence>
<evidence type="ECO:0000256" key="17">
    <source>
        <dbReference type="SAM" id="Phobius"/>
    </source>
</evidence>
<evidence type="ECO:0000256" key="5">
    <source>
        <dbReference type="ARBA" id="ARBA00012483"/>
    </source>
</evidence>
<evidence type="ECO:0000256" key="9">
    <source>
        <dbReference type="ARBA" id="ARBA00022771"/>
    </source>
</evidence>
<protein>
    <recommendedName>
        <fullName evidence="5">RING-type E3 ubiquitin transferase</fullName>
        <ecNumber evidence="5">2.3.2.27</ecNumber>
    </recommendedName>
</protein>
<dbReference type="InterPro" id="IPR050731">
    <property type="entry name" value="HRD1_E3_ubiq-ligases"/>
</dbReference>
<feature type="transmembrane region" description="Helical" evidence="17">
    <location>
        <begin position="171"/>
        <end position="193"/>
    </location>
</feature>
<dbReference type="GO" id="GO:0043161">
    <property type="term" value="P:proteasome-mediated ubiquitin-dependent protein catabolic process"/>
    <property type="evidence" value="ECO:0007669"/>
    <property type="project" value="TreeGrafter"/>
</dbReference>
<feature type="transmembrane region" description="Helical" evidence="17">
    <location>
        <begin position="140"/>
        <end position="159"/>
    </location>
</feature>
<evidence type="ECO:0000256" key="3">
    <source>
        <dbReference type="ARBA" id="ARBA00004906"/>
    </source>
</evidence>
<dbReference type="InterPro" id="IPR001841">
    <property type="entry name" value="Znf_RING"/>
</dbReference>
<dbReference type="STRING" id="400682.A0A1X7UNH1"/>
<evidence type="ECO:0000256" key="7">
    <source>
        <dbReference type="ARBA" id="ARBA00022692"/>
    </source>
</evidence>
<dbReference type="OrthoDB" id="7759664at2759"/>
<evidence type="ECO:0000256" key="16">
    <source>
        <dbReference type="SAM" id="MobiDB-lite"/>
    </source>
</evidence>
<keyword evidence="10" id="KW-0833">Ubl conjugation pathway</keyword>
<feature type="region of interest" description="Disordered" evidence="16">
    <location>
        <begin position="510"/>
        <end position="605"/>
    </location>
</feature>
<reference evidence="21" key="1">
    <citation type="journal article" date="2010" name="Nature">
        <title>The Amphimedon queenslandica genome and the evolution of animal complexity.</title>
        <authorList>
            <person name="Srivastava M."/>
            <person name="Simakov O."/>
            <person name="Chapman J."/>
            <person name="Fahey B."/>
            <person name="Gauthier M.E."/>
            <person name="Mitros T."/>
            <person name="Richards G.S."/>
            <person name="Conaco C."/>
            <person name="Dacre M."/>
            <person name="Hellsten U."/>
            <person name="Larroux C."/>
            <person name="Putnam N.H."/>
            <person name="Stanke M."/>
            <person name="Adamska M."/>
            <person name="Darling A."/>
            <person name="Degnan S.M."/>
            <person name="Oakley T.H."/>
            <person name="Plachetzki D.C."/>
            <person name="Zhai Y."/>
            <person name="Adamski M."/>
            <person name="Calcino A."/>
            <person name="Cummins S.F."/>
            <person name="Goodstein D.M."/>
            <person name="Harris C."/>
            <person name="Jackson D.J."/>
            <person name="Leys S.P."/>
            <person name="Shu S."/>
            <person name="Woodcroft B.J."/>
            <person name="Vervoort M."/>
            <person name="Kosik K.S."/>
            <person name="Manning G."/>
            <person name="Degnan B.M."/>
            <person name="Rokhsar D.S."/>
        </authorList>
    </citation>
    <scope>NUCLEOTIDE SEQUENCE [LARGE SCALE GENOMIC DNA]</scope>
</reference>
<evidence type="ECO:0000313" key="21">
    <source>
        <dbReference type="Proteomes" id="UP000007879"/>
    </source>
</evidence>
<feature type="signal peptide" evidence="18">
    <location>
        <begin position="1"/>
        <end position="15"/>
    </location>
</feature>
<dbReference type="AlphaFoldDB" id="A0A1X7UNH1"/>
<dbReference type="GO" id="GO:0036503">
    <property type="term" value="P:ERAD pathway"/>
    <property type="evidence" value="ECO:0007669"/>
    <property type="project" value="TreeGrafter"/>
</dbReference>
<evidence type="ECO:0000256" key="6">
    <source>
        <dbReference type="ARBA" id="ARBA00022679"/>
    </source>
</evidence>
<keyword evidence="18" id="KW-0732">Signal</keyword>